<dbReference type="AlphaFoldDB" id="A0A1J6KFW7"/>
<sequence length="311" mass="35664">MIQNQRFEVQNEGKMKKDQVGSSKETLPKKQKQKGDDFESNIILSKNSVSRNPNHALRDNNIDNNSKLLMKDGKDIDYHVQQGIPASAMLSSKNIIDLNKPPNENEEESCKEVIQNKRPLEHNGSINEKEQEGSFEEELPEKQQQEQDNGEPEVNRVTCEDRLPDDLDYNVNSGSKLLTRDEKDKKYYIKQGIPRSIKFRCMTNLYKETRTRNRNTVITDINSSPISNAQRSAIFSHNICSLTGPLHIYYKIIRKSASATVKLREVEMKAALQLIQLSDDSCSSRDDVESSVQGYMKNMEEESTRFRVGLF</sequence>
<evidence type="ECO:0000313" key="2">
    <source>
        <dbReference type="EMBL" id="OIT27580.1"/>
    </source>
</evidence>
<organism evidence="2 3">
    <name type="scientific">Nicotiana attenuata</name>
    <name type="common">Coyote tobacco</name>
    <dbReference type="NCBI Taxonomy" id="49451"/>
    <lineage>
        <taxon>Eukaryota</taxon>
        <taxon>Viridiplantae</taxon>
        <taxon>Streptophyta</taxon>
        <taxon>Embryophyta</taxon>
        <taxon>Tracheophyta</taxon>
        <taxon>Spermatophyta</taxon>
        <taxon>Magnoliopsida</taxon>
        <taxon>eudicotyledons</taxon>
        <taxon>Gunneridae</taxon>
        <taxon>Pentapetalae</taxon>
        <taxon>asterids</taxon>
        <taxon>lamiids</taxon>
        <taxon>Solanales</taxon>
        <taxon>Solanaceae</taxon>
        <taxon>Nicotianoideae</taxon>
        <taxon>Nicotianeae</taxon>
        <taxon>Nicotiana</taxon>
    </lineage>
</organism>
<protein>
    <submittedName>
        <fullName evidence="2">Uncharacterized protein</fullName>
    </submittedName>
</protein>
<proteinExistence type="predicted"/>
<evidence type="ECO:0000313" key="3">
    <source>
        <dbReference type="Proteomes" id="UP000187609"/>
    </source>
</evidence>
<dbReference type="Gramene" id="OIT27580">
    <property type="protein sequence ID" value="OIT27580"/>
    <property type="gene ID" value="A4A49_38449"/>
</dbReference>
<feature type="region of interest" description="Disordered" evidence="1">
    <location>
        <begin position="96"/>
        <end position="155"/>
    </location>
</feature>
<feature type="compositionally biased region" description="Basic and acidic residues" evidence="1">
    <location>
        <begin position="108"/>
        <end position="132"/>
    </location>
</feature>
<dbReference type="EMBL" id="MJEQ01002353">
    <property type="protein sequence ID" value="OIT27580.1"/>
    <property type="molecule type" value="Genomic_DNA"/>
</dbReference>
<feature type="compositionally biased region" description="Basic and acidic residues" evidence="1">
    <location>
        <begin position="9"/>
        <end position="19"/>
    </location>
</feature>
<feature type="compositionally biased region" description="Polar residues" evidence="1">
    <location>
        <begin position="42"/>
        <end position="53"/>
    </location>
</feature>
<feature type="region of interest" description="Disordered" evidence="1">
    <location>
        <begin position="1"/>
        <end position="63"/>
    </location>
</feature>
<evidence type="ECO:0000256" key="1">
    <source>
        <dbReference type="SAM" id="MobiDB-lite"/>
    </source>
</evidence>
<gene>
    <name evidence="2" type="ORF">A4A49_38449</name>
</gene>
<accession>A0A1J6KFW7</accession>
<name>A0A1J6KFW7_NICAT</name>
<reference evidence="2" key="1">
    <citation type="submission" date="2016-11" db="EMBL/GenBank/DDBJ databases">
        <title>The genome of Nicotiana attenuata.</title>
        <authorList>
            <person name="Xu S."/>
            <person name="Brockmoeller T."/>
            <person name="Gaquerel E."/>
            <person name="Navarro A."/>
            <person name="Kuhl H."/>
            <person name="Gase K."/>
            <person name="Ling Z."/>
            <person name="Zhou W."/>
            <person name="Kreitzer C."/>
            <person name="Stanke M."/>
            <person name="Tang H."/>
            <person name="Lyons E."/>
            <person name="Pandey P."/>
            <person name="Pandey S.P."/>
            <person name="Timmermann B."/>
            <person name="Baldwin I.T."/>
        </authorList>
    </citation>
    <scope>NUCLEOTIDE SEQUENCE [LARGE SCALE GENOMIC DNA]</scope>
    <source>
        <strain evidence="2">UT</strain>
    </source>
</reference>
<keyword evidence="3" id="KW-1185">Reference proteome</keyword>
<dbReference type="Proteomes" id="UP000187609">
    <property type="component" value="Unassembled WGS sequence"/>
</dbReference>
<comment type="caution">
    <text evidence="2">The sequence shown here is derived from an EMBL/GenBank/DDBJ whole genome shotgun (WGS) entry which is preliminary data.</text>
</comment>